<dbReference type="InterPro" id="IPR007041">
    <property type="entry name" value="Arg_succinylTrfase_AstA/AruG"/>
</dbReference>
<dbReference type="SUPFAM" id="SSF55729">
    <property type="entry name" value="Acyl-CoA N-acyltransferases (Nat)"/>
    <property type="match status" value="1"/>
</dbReference>
<reference evidence="4 5" key="1">
    <citation type="submission" date="2018-02" db="EMBL/GenBank/DDBJ databases">
        <title>Comparative genomes isolates from brazilian mangrove.</title>
        <authorList>
            <person name="Araujo J.E."/>
            <person name="Taketani R.G."/>
            <person name="Silva M.C.P."/>
            <person name="Loureco M.V."/>
            <person name="Andreote F.D."/>
        </authorList>
    </citation>
    <scope>NUCLEOTIDE SEQUENCE [LARGE SCALE GENOMIC DNA]</scope>
    <source>
        <strain evidence="4 5">NAP PRIS-MGV</strain>
    </source>
</reference>
<protein>
    <submittedName>
        <fullName evidence="4">Arginine N-succinyltransferase</fullName>
    </submittedName>
</protein>
<evidence type="ECO:0000256" key="3">
    <source>
        <dbReference type="ARBA" id="ARBA00023315"/>
    </source>
</evidence>
<dbReference type="PANTHER" id="PTHR30420">
    <property type="entry name" value="N-SUCCINYLARGININE DIHYDROLASE"/>
    <property type="match status" value="1"/>
</dbReference>
<name>A0A2S8G9P4_9BACT</name>
<organism evidence="4 5">
    <name type="scientific">Blastopirellula marina</name>
    <dbReference type="NCBI Taxonomy" id="124"/>
    <lineage>
        <taxon>Bacteria</taxon>
        <taxon>Pseudomonadati</taxon>
        <taxon>Planctomycetota</taxon>
        <taxon>Planctomycetia</taxon>
        <taxon>Pirellulales</taxon>
        <taxon>Pirellulaceae</taxon>
        <taxon>Blastopirellula</taxon>
    </lineage>
</organism>
<dbReference type="Pfam" id="PF04958">
    <property type="entry name" value="AstA"/>
    <property type="match status" value="1"/>
</dbReference>
<evidence type="ECO:0000256" key="1">
    <source>
        <dbReference type="ARBA" id="ARBA00022503"/>
    </source>
</evidence>
<keyword evidence="3" id="KW-0012">Acyltransferase</keyword>
<dbReference type="RefSeq" id="WP_105351926.1">
    <property type="nucleotide sequence ID" value="NZ_PUIB01000006.1"/>
</dbReference>
<dbReference type="AlphaFoldDB" id="A0A2S8G9P4"/>
<evidence type="ECO:0000313" key="4">
    <source>
        <dbReference type="EMBL" id="PQO41185.1"/>
    </source>
</evidence>
<dbReference type="Gene3D" id="3.40.630.30">
    <property type="match status" value="1"/>
</dbReference>
<dbReference type="NCBIfam" id="TIGR03243">
    <property type="entry name" value="arg_catab_AOST"/>
    <property type="match status" value="1"/>
</dbReference>
<comment type="caution">
    <text evidence="4">The sequence shown here is derived from an EMBL/GenBank/DDBJ whole genome shotgun (WGS) entry which is preliminary data.</text>
</comment>
<keyword evidence="2 4" id="KW-0808">Transferase</keyword>
<proteinExistence type="predicted"/>
<dbReference type="Proteomes" id="UP000239388">
    <property type="component" value="Unassembled WGS sequence"/>
</dbReference>
<dbReference type="PANTHER" id="PTHR30420:SF1">
    <property type="entry name" value="ARGININE N-SUCCINYLTRANSFERASE"/>
    <property type="match status" value="1"/>
</dbReference>
<dbReference type="GO" id="GO:0006527">
    <property type="term" value="P:L-arginine catabolic process"/>
    <property type="evidence" value="ECO:0007669"/>
    <property type="project" value="InterPro"/>
</dbReference>
<evidence type="ECO:0000256" key="2">
    <source>
        <dbReference type="ARBA" id="ARBA00022679"/>
    </source>
</evidence>
<sequence length="343" mass="38599">MIIRPVEQRDLDQLHQLAQLTQYGLTTLPKDRAIFEKRVKQSLRSFEDLNDADPQGQLYLFVLEEPTSGKIVGTCGIVSKVGGFKPFYAFRVVKEIQHSTVLGSQHEHEVLTLLKNHDGPTEIGSLFLHPDYRGGGNGRLLSLSRFLFIAQWPKLFEKEVIAEMRGVVDQQGNSPFWEALGVHFFGIEFPHADMLSLINKDFIEELIPRHPVYVDLLPDEAKASIAQVHTNTAPARKLLESEGFQYNDLVDIFEAGPVLHCERDAIRIVRESQLLPVKEITPELPTETSLFLVAAIEPTFRVGKGKLVSHEDGVVIDRSLADELRLGLGQVVRFARLKPPQTL</sequence>
<dbReference type="OrthoDB" id="21121at2"/>
<dbReference type="GO" id="GO:0008791">
    <property type="term" value="F:arginine N-succinyltransferase activity"/>
    <property type="evidence" value="ECO:0007669"/>
    <property type="project" value="InterPro"/>
</dbReference>
<gene>
    <name evidence="4" type="ORF">C5Y98_04325</name>
</gene>
<evidence type="ECO:0000313" key="5">
    <source>
        <dbReference type="Proteomes" id="UP000239388"/>
    </source>
</evidence>
<dbReference type="InterPro" id="IPR016181">
    <property type="entry name" value="Acyl_CoA_acyltransferase"/>
</dbReference>
<dbReference type="EMBL" id="PUIB01000006">
    <property type="protein sequence ID" value="PQO41185.1"/>
    <property type="molecule type" value="Genomic_DNA"/>
</dbReference>
<accession>A0A2S8G9P4</accession>
<keyword evidence="1" id="KW-0056">Arginine metabolism</keyword>